<keyword evidence="4" id="KW-1185">Reference proteome</keyword>
<organism evidence="3 4">
    <name type="scientific">Sparassis crispa</name>
    <dbReference type="NCBI Taxonomy" id="139825"/>
    <lineage>
        <taxon>Eukaryota</taxon>
        <taxon>Fungi</taxon>
        <taxon>Dikarya</taxon>
        <taxon>Basidiomycota</taxon>
        <taxon>Agaricomycotina</taxon>
        <taxon>Agaricomycetes</taxon>
        <taxon>Polyporales</taxon>
        <taxon>Sparassidaceae</taxon>
        <taxon>Sparassis</taxon>
    </lineage>
</organism>
<keyword evidence="2" id="KW-0472">Membrane</keyword>
<name>A0A401H0M1_9APHY</name>
<evidence type="ECO:0000313" key="4">
    <source>
        <dbReference type="Proteomes" id="UP000287166"/>
    </source>
</evidence>
<evidence type="ECO:0000313" key="3">
    <source>
        <dbReference type="EMBL" id="GBE87975.1"/>
    </source>
</evidence>
<dbReference type="AlphaFoldDB" id="A0A401H0M1"/>
<proteinExistence type="predicted"/>
<gene>
    <name evidence="3" type="ORF">SCP_1202010</name>
</gene>
<accession>A0A401H0M1</accession>
<comment type="caution">
    <text evidence="3">The sequence shown here is derived from an EMBL/GenBank/DDBJ whole genome shotgun (WGS) entry which is preliminary data.</text>
</comment>
<reference evidence="3 4" key="1">
    <citation type="journal article" date="2018" name="Sci. Rep.">
        <title>Genome sequence of the cauliflower mushroom Sparassis crispa (Hanabiratake) and its association with beneficial usage.</title>
        <authorList>
            <person name="Kiyama R."/>
            <person name="Furutani Y."/>
            <person name="Kawaguchi K."/>
            <person name="Nakanishi T."/>
        </authorList>
    </citation>
    <scope>NUCLEOTIDE SEQUENCE [LARGE SCALE GENOMIC DNA]</scope>
</reference>
<sequence length="476" mass="53208">MPSAYDILKLLSFSCTVVWLICFGLWLLHFHFPSQKIRDFKKTLRQTEYLWGRAGKEGLLVGTPVADEIEERLGLVRSDYNDLHNRACQVITSMDELRGIFSGLSRDISRACRDCQNLYVHIASVTHREREIIRQQAMPSYLPVTNAEAHYPSTTDEYSVGRYRMLVTTLLRMRRRCRGGGTVFRTNKMSTYAHNFNMLEPGATLELLQFEYADAGSSTPSTSALFGGGFEEDDSTRESTPGAVQFQLSETSGGHRGEVPFVNTSDYTVRNESASVDHLATGISSVSFPAALLGTHAQHESIPGQLIAPSLSAVSGAQISRATVSQDPSQAAISQDPNTSPSSGDSPSPEEIEVQQEDDDEDDGPTCDPDAFPPPHLVTCMWDGGCGEGIYNTSAGGIQRHLRGYHVPGVWRRQQPGRCKWHVDGQPCNRYLLHGSYSRHILKFHIDRKKLCRICHRKRQIVYKHKKDFEFSDSDF</sequence>
<dbReference type="RefSeq" id="XP_027618888.1">
    <property type="nucleotide sequence ID" value="XM_027763087.1"/>
</dbReference>
<feature type="compositionally biased region" description="Acidic residues" evidence="1">
    <location>
        <begin position="348"/>
        <end position="365"/>
    </location>
</feature>
<feature type="transmembrane region" description="Helical" evidence="2">
    <location>
        <begin position="7"/>
        <end position="28"/>
    </location>
</feature>
<dbReference type="Proteomes" id="UP000287166">
    <property type="component" value="Unassembled WGS sequence"/>
</dbReference>
<protein>
    <submittedName>
        <fullName evidence="3">Uncharacterized protein</fullName>
    </submittedName>
</protein>
<dbReference type="GeneID" id="38784892"/>
<feature type="compositionally biased region" description="Polar residues" evidence="1">
    <location>
        <begin position="321"/>
        <end position="339"/>
    </location>
</feature>
<keyword evidence="2" id="KW-1133">Transmembrane helix</keyword>
<dbReference type="InParanoid" id="A0A401H0M1"/>
<dbReference type="EMBL" id="BFAD01000012">
    <property type="protein sequence ID" value="GBE87975.1"/>
    <property type="molecule type" value="Genomic_DNA"/>
</dbReference>
<keyword evidence="2" id="KW-0812">Transmembrane</keyword>
<feature type="region of interest" description="Disordered" evidence="1">
    <location>
        <begin position="221"/>
        <end position="241"/>
    </location>
</feature>
<feature type="region of interest" description="Disordered" evidence="1">
    <location>
        <begin position="321"/>
        <end position="370"/>
    </location>
</feature>
<evidence type="ECO:0000256" key="1">
    <source>
        <dbReference type="SAM" id="MobiDB-lite"/>
    </source>
</evidence>
<dbReference type="OrthoDB" id="2758729at2759"/>
<evidence type="ECO:0000256" key="2">
    <source>
        <dbReference type="SAM" id="Phobius"/>
    </source>
</evidence>